<feature type="signal peptide" evidence="1">
    <location>
        <begin position="1"/>
        <end position="17"/>
    </location>
</feature>
<gene>
    <name evidence="2" type="ORF">C8D88_10554</name>
</gene>
<reference evidence="2 3" key="1">
    <citation type="submission" date="2018-05" db="EMBL/GenBank/DDBJ databases">
        <title>Genomic Encyclopedia of Type Strains, Phase IV (KMG-IV): sequencing the most valuable type-strain genomes for metagenomic binning, comparative biology and taxonomic classification.</title>
        <authorList>
            <person name="Goeker M."/>
        </authorList>
    </citation>
    <scope>NUCLEOTIDE SEQUENCE [LARGE SCALE GENOMIC DNA]</scope>
    <source>
        <strain evidence="2 3">DSM 45480</strain>
    </source>
</reference>
<dbReference type="AlphaFoldDB" id="A0A316HX40"/>
<accession>A0A316HX40</accession>
<evidence type="ECO:0008006" key="4">
    <source>
        <dbReference type="Google" id="ProtNLM"/>
    </source>
</evidence>
<organism evidence="2 3">
    <name type="scientific">Lentzea atacamensis</name>
    <dbReference type="NCBI Taxonomy" id="531938"/>
    <lineage>
        <taxon>Bacteria</taxon>
        <taxon>Bacillati</taxon>
        <taxon>Actinomycetota</taxon>
        <taxon>Actinomycetes</taxon>
        <taxon>Pseudonocardiales</taxon>
        <taxon>Pseudonocardiaceae</taxon>
        <taxon>Lentzea</taxon>
    </lineage>
</organism>
<name>A0A316HX40_9PSEU</name>
<dbReference type="Proteomes" id="UP000246005">
    <property type="component" value="Unassembled WGS sequence"/>
</dbReference>
<dbReference type="EMBL" id="QGHB01000005">
    <property type="protein sequence ID" value="PWK86014.1"/>
    <property type="molecule type" value="Genomic_DNA"/>
</dbReference>
<comment type="caution">
    <text evidence="2">The sequence shown here is derived from an EMBL/GenBank/DDBJ whole genome shotgun (WGS) entry which is preliminary data.</text>
</comment>
<dbReference type="RefSeq" id="WP_109637169.1">
    <property type="nucleotide sequence ID" value="NZ_QGHB01000005.1"/>
</dbReference>
<evidence type="ECO:0000313" key="2">
    <source>
        <dbReference type="EMBL" id="PWK86014.1"/>
    </source>
</evidence>
<evidence type="ECO:0000256" key="1">
    <source>
        <dbReference type="SAM" id="SignalP"/>
    </source>
</evidence>
<feature type="chain" id="PRO_5038464628" description="PASTA domain-containing protein" evidence="1">
    <location>
        <begin position="18"/>
        <end position="262"/>
    </location>
</feature>
<keyword evidence="1" id="KW-0732">Signal</keyword>
<evidence type="ECO:0000313" key="3">
    <source>
        <dbReference type="Proteomes" id="UP000246005"/>
    </source>
</evidence>
<proteinExistence type="predicted"/>
<protein>
    <recommendedName>
        <fullName evidence="4">PASTA domain-containing protein</fullName>
    </recommendedName>
</protein>
<sequence>MKRWGAALLLTAVVAAAVYLVVSGPDGNDATDKKAQQVADRIGYPVGADANAYARSALAGDPDPKYFAVVEITDSPTNDAQKVRASLVFRIYDPGTTESDQPWRLWEEDPVTACYRADFNYYGVTDGGPERVRCPEHAKPITPPPAQRTGVPDTYPDAFKKILAELPPTATKDAVLAALREKLPPVPVDEQTKLPQVPPHLDAVVKDGDIGVVAKGGGDCLAGVRLADGTVEAWYPRRVHVQPGELGCSGESALSLYKSPPK</sequence>